<feature type="region of interest" description="Disordered" evidence="3">
    <location>
        <begin position="223"/>
        <end position="242"/>
    </location>
</feature>
<gene>
    <name evidence="5" type="ORF">GCM10023161_50090</name>
</gene>
<feature type="compositionally biased region" description="Basic and acidic residues" evidence="3">
    <location>
        <begin position="232"/>
        <end position="242"/>
    </location>
</feature>
<comment type="caution">
    <text evidence="5">The sequence shown here is derived from an EMBL/GenBank/DDBJ whole genome shotgun (WGS) entry which is preliminary data.</text>
</comment>
<dbReference type="RefSeq" id="WP_264046337.1">
    <property type="nucleotide sequence ID" value="NZ_BAABGF010000056.1"/>
</dbReference>
<evidence type="ECO:0000256" key="1">
    <source>
        <dbReference type="ARBA" id="ARBA00022679"/>
    </source>
</evidence>
<name>A0ABP8F9D7_9MYCO</name>
<feature type="domain" description="Phospholipid/glycerol acyltransferase" evidence="4">
    <location>
        <begin position="35"/>
        <end position="154"/>
    </location>
</feature>
<reference evidence="6" key="1">
    <citation type="journal article" date="2019" name="Int. J. Syst. Evol. Microbiol.">
        <title>The Global Catalogue of Microorganisms (GCM) 10K type strain sequencing project: providing services to taxonomists for standard genome sequencing and annotation.</title>
        <authorList>
            <consortium name="The Broad Institute Genomics Platform"/>
            <consortium name="The Broad Institute Genome Sequencing Center for Infectious Disease"/>
            <person name="Wu L."/>
            <person name="Ma J."/>
        </authorList>
    </citation>
    <scope>NUCLEOTIDE SEQUENCE [LARGE SCALE GENOMIC DNA]</scope>
    <source>
        <strain evidence="6">JCM 17782</strain>
    </source>
</reference>
<dbReference type="SUPFAM" id="SSF69593">
    <property type="entry name" value="Glycerol-3-phosphate (1)-acyltransferase"/>
    <property type="match status" value="1"/>
</dbReference>
<dbReference type="GO" id="GO:0016746">
    <property type="term" value="F:acyltransferase activity"/>
    <property type="evidence" value="ECO:0007669"/>
    <property type="project" value="UniProtKB-KW"/>
</dbReference>
<evidence type="ECO:0000256" key="3">
    <source>
        <dbReference type="SAM" id="MobiDB-lite"/>
    </source>
</evidence>
<keyword evidence="6" id="KW-1185">Reference proteome</keyword>
<evidence type="ECO:0000259" key="4">
    <source>
        <dbReference type="SMART" id="SM00563"/>
    </source>
</evidence>
<dbReference type="PANTHER" id="PTHR10434">
    <property type="entry name" value="1-ACYL-SN-GLYCEROL-3-PHOSPHATE ACYLTRANSFERASE"/>
    <property type="match status" value="1"/>
</dbReference>
<dbReference type="InterPro" id="IPR002123">
    <property type="entry name" value="Plipid/glycerol_acylTrfase"/>
</dbReference>
<evidence type="ECO:0000313" key="5">
    <source>
        <dbReference type="EMBL" id="GAA4297815.1"/>
    </source>
</evidence>
<protein>
    <submittedName>
        <fullName evidence="5">Lysophospholipid acyltransferase family protein</fullName>
    </submittedName>
</protein>
<dbReference type="Proteomes" id="UP001501417">
    <property type="component" value="Unassembled WGS sequence"/>
</dbReference>
<accession>A0ABP8F9D7</accession>
<keyword evidence="2 5" id="KW-0012">Acyltransferase</keyword>
<dbReference type="SMART" id="SM00563">
    <property type="entry name" value="PlsC"/>
    <property type="match status" value="1"/>
</dbReference>
<evidence type="ECO:0000313" key="6">
    <source>
        <dbReference type="Proteomes" id="UP001501417"/>
    </source>
</evidence>
<proteinExistence type="predicted"/>
<organism evidence="5 6">
    <name type="scientific">Mycobacterium paraffinicum</name>
    <dbReference type="NCBI Taxonomy" id="53378"/>
    <lineage>
        <taxon>Bacteria</taxon>
        <taxon>Bacillati</taxon>
        <taxon>Actinomycetota</taxon>
        <taxon>Actinomycetes</taxon>
        <taxon>Mycobacteriales</taxon>
        <taxon>Mycobacteriaceae</taxon>
        <taxon>Mycobacterium</taxon>
    </lineage>
</organism>
<dbReference type="CDD" id="cd07989">
    <property type="entry name" value="LPLAT_AGPAT-like"/>
    <property type="match status" value="1"/>
</dbReference>
<dbReference type="PANTHER" id="PTHR10434:SF11">
    <property type="entry name" value="1-ACYL-SN-GLYCEROL-3-PHOSPHATE ACYLTRANSFERASE"/>
    <property type="match status" value="1"/>
</dbReference>
<sequence>MWYWLFKYVLLGPLLALLGRPKVEGLEHIPSSGPAILASNHLAVMDSFYLPLVVRRRITFLAKAEYFTGTGLKGWFQRWFFTAVGQVPIDRTDADSAQAALTTAERLLSTGKLLGMYPEGTRSPDGRLYKGKTGLARLALHTGVPVIPVAMIGTNVVNPPGTNMLRFGRVTVRFGKPMDFSRFEGLAGNRFIERAVIDEVIYELMGLSGQEYVDIYAASVKESRNGEGSTSEADRIPETAAG</sequence>
<keyword evidence="1" id="KW-0808">Transferase</keyword>
<evidence type="ECO:0000256" key="2">
    <source>
        <dbReference type="ARBA" id="ARBA00023315"/>
    </source>
</evidence>
<dbReference type="EMBL" id="BAABGF010000056">
    <property type="protein sequence ID" value="GAA4297815.1"/>
    <property type="molecule type" value="Genomic_DNA"/>
</dbReference>
<dbReference type="Pfam" id="PF01553">
    <property type="entry name" value="Acyltransferase"/>
    <property type="match status" value="1"/>
</dbReference>